<dbReference type="PANTHER" id="PTHR45947:SF3">
    <property type="entry name" value="SULFOQUINOVOSYL TRANSFERASE SQD2"/>
    <property type="match status" value="1"/>
</dbReference>
<evidence type="ECO:0000259" key="2">
    <source>
        <dbReference type="Pfam" id="PF00534"/>
    </source>
</evidence>
<dbReference type="Gene3D" id="3.40.50.2000">
    <property type="entry name" value="Glycogen Phosphorylase B"/>
    <property type="match status" value="2"/>
</dbReference>
<evidence type="ECO:0000313" key="4">
    <source>
        <dbReference type="EMBL" id="CAI4032565.1"/>
    </source>
</evidence>
<dbReference type="InterPro" id="IPR001296">
    <property type="entry name" value="Glyco_trans_1"/>
</dbReference>
<dbReference type="CDD" id="cd03801">
    <property type="entry name" value="GT4_PimA-like"/>
    <property type="match status" value="1"/>
</dbReference>
<dbReference type="AlphaFoldDB" id="A0AA86T5M4"/>
<dbReference type="Pfam" id="PF00534">
    <property type="entry name" value="Glycos_transf_1"/>
    <property type="match status" value="1"/>
</dbReference>
<accession>A0AA86T5M4</accession>
<gene>
    <name evidence="4" type="ORF">DNFV4_02995</name>
</gene>
<dbReference type="GO" id="GO:0016757">
    <property type="term" value="F:glycosyltransferase activity"/>
    <property type="evidence" value="ECO:0007669"/>
    <property type="project" value="InterPro"/>
</dbReference>
<organism evidence="4 5">
    <name type="scientific">Nitrospira tepida</name>
    <dbReference type="NCBI Taxonomy" id="2973512"/>
    <lineage>
        <taxon>Bacteria</taxon>
        <taxon>Pseudomonadati</taxon>
        <taxon>Nitrospirota</taxon>
        <taxon>Nitrospiria</taxon>
        <taxon>Nitrospirales</taxon>
        <taxon>Nitrospiraceae</taxon>
        <taxon>Nitrospira</taxon>
    </lineage>
</organism>
<sequence>MVLSAPENDTRVGLDETEEPTQTTGRPAQPLPLILVLSQTPEYGGTEKHVVELVRRLEGRARCIIVCLAEDCYSRFLGQCPHVRVVAHARITWAKFPRYWRIFTRYRPDVIVFAKGIPHLFPLSAYIAARLCGARRLVCIEQLMWDPAPQSDGGKGLGSLIKRLLGWRTRFLLAKRLQGRLAHATICVSEALRRRLTMEYGYPEHRTITIHNGADLRCFASEHGGRRKPAVDAAGSDCFTIVCIARLSQVKRIDLLLDALSMLSRSQRDWRCFILGSGPKERELRAQATTLNLETLVTFVGHVDDVRPYLRMADVVVLSSENEGLPLSLAEAMAMGVPCIASDVGGTGEIVCHGRTGLLFTSGSVEELCQAIGYLLIHEEERRRMGEEAKQWVHERFDIERVMTRVSDVILA</sequence>
<dbReference type="Pfam" id="PF13439">
    <property type="entry name" value="Glyco_transf_4"/>
    <property type="match status" value="1"/>
</dbReference>
<dbReference type="KEGG" id="nti:DNFV4_02995"/>
<dbReference type="SUPFAM" id="SSF53756">
    <property type="entry name" value="UDP-Glycosyltransferase/glycogen phosphorylase"/>
    <property type="match status" value="1"/>
</dbReference>
<keyword evidence="5" id="KW-1185">Reference proteome</keyword>
<name>A0AA86T5M4_9BACT</name>
<evidence type="ECO:0000259" key="3">
    <source>
        <dbReference type="Pfam" id="PF13439"/>
    </source>
</evidence>
<feature type="domain" description="Glycosyltransferase subfamily 4-like N-terminal" evidence="3">
    <location>
        <begin position="43"/>
        <end position="216"/>
    </location>
</feature>
<reference evidence="4" key="1">
    <citation type="submission" date="2022-10" db="EMBL/GenBank/DDBJ databases">
        <authorList>
            <person name="Koch H."/>
        </authorList>
    </citation>
    <scope>NUCLEOTIDE SEQUENCE</scope>
    <source>
        <strain evidence="4">DNF</strain>
    </source>
</reference>
<dbReference type="EMBL" id="OX365700">
    <property type="protein sequence ID" value="CAI4032565.1"/>
    <property type="molecule type" value="Genomic_DNA"/>
</dbReference>
<protein>
    <submittedName>
        <fullName evidence="4">Uncharacterized protein</fullName>
    </submittedName>
</protein>
<dbReference type="InterPro" id="IPR050194">
    <property type="entry name" value="Glycosyltransferase_grp1"/>
</dbReference>
<evidence type="ECO:0000313" key="5">
    <source>
        <dbReference type="Proteomes" id="UP001179121"/>
    </source>
</evidence>
<dbReference type="PANTHER" id="PTHR45947">
    <property type="entry name" value="SULFOQUINOVOSYL TRANSFERASE SQD2"/>
    <property type="match status" value="1"/>
</dbReference>
<feature type="domain" description="Glycosyl transferase family 1" evidence="2">
    <location>
        <begin position="239"/>
        <end position="392"/>
    </location>
</feature>
<feature type="region of interest" description="Disordered" evidence="1">
    <location>
        <begin position="1"/>
        <end position="26"/>
    </location>
</feature>
<evidence type="ECO:0000256" key="1">
    <source>
        <dbReference type="SAM" id="MobiDB-lite"/>
    </source>
</evidence>
<proteinExistence type="predicted"/>
<dbReference type="Proteomes" id="UP001179121">
    <property type="component" value="Chromosome"/>
</dbReference>
<dbReference type="InterPro" id="IPR028098">
    <property type="entry name" value="Glyco_trans_4-like_N"/>
</dbReference>